<protein>
    <submittedName>
        <fullName evidence="1">Uncharacterized protein</fullName>
    </submittedName>
</protein>
<dbReference type="EMBL" id="BJHW01000001">
    <property type="protein sequence ID" value="GDY56788.1"/>
    <property type="molecule type" value="Genomic_DNA"/>
</dbReference>
<comment type="caution">
    <text evidence="1">The sequence shown here is derived from an EMBL/GenBank/DDBJ whole genome shotgun (WGS) entry which is preliminary data.</text>
</comment>
<evidence type="ECO:0000313" key="1">
    <source>
        <dbReference type="EMBL" id="GDY56788.1"/>
    </source>
</evidence>
<gene>
    <name evidence="1" type="ORF">SVIO_074110</name>
</gene>
<name>A0A4D4LE79_STRVO</name>
<keyword evidence="2" id="KW-1185">Reference proteome</keyword>
<dbReference type="InterPro" id="IPR011009">
    <property type="entry name" value="Kinase-like_dom_sf"/>
</dbReference>
<dbReference type="Proteomes" id="UP000301309">
    <property type="component" value="Unassembled WGS sequence"/>
</dbReference>
<organism evidence="1 2">
    <name type="scientific">Streptomyces violaceusniger</name>
    <dbReference type="NCBI Taxonomy" id="68280"/>
    <lineage>
        <taxon>Bacteria</taxon>
        <taxon>Bacillati</taxon>
        <taxon>Actinomycetota</taxon>
        <taxon>Actinomycetes</taxon>
        <taxon>Kitasatosporales</taxon>
        <taxon>Streptomycetaceae</taxon>
        <taxon>Streptomyces</taxon>
        <taxon>Streptomyces violaceusniger group</taxon>
    </lineage>
</organism>
<dbReference type="Gene3D" id="3.90.1200.10">
    <property type="match status" value="1"/>
</dbReference>
<accession>A0A4D4LE79</accession>
<sequence>MARALPTSVLRRPQIEHLAAAMSERLDSAAAAVPALQPYRTALHGAYEDLAALGRAGRTWAAQRIHGDLHLGQALLTGDGGDGDGGGGGRWSLIDFEGEPSRPLAERRRPQPPVRDIAGMLRSFDYAAAVGRHEHPQEWAGRTRAAYCAGYAEASGGDPRDEPELLRAHETDKAVYEVLYEARHRPDWLSVPMTAIHRLAATRA</sequence>
<evidence type="ECO:0000313" key="2">
    <source>
        <dbReference type="Proteomes" id="UP000301309"/>
    </source>
</evidence>
<proteinExistence type="predicted"/>
<dbReference type="AlphaFoldDB" id="A0A4D4LE79"/>
<dbReference type="SUPFAM" id="SSF56112">
    <property type="entry name" value="Protein kinase-like (PK-like)"/>
    <property type="match status" value="1"/>
</dbReference>
<reference evidence="1 2" key="1">
    <citation type="journal article" date="2020" name="Int. J. Syst. Evol. Microbiol.">
        <title>Reclassification of Streptomyces castelarensis and Streptomyces sporoclivatus as later heterotypic synonyms of Streptomyces antimycoticus.</title>
        <authorList>
            <person name="Komaki H."/>
            <person name="Tamura T."/>
        </authorList>
    </citation>
    <scope>NUCLEOTIDE SEQUENCE [LARGE SCALE GENOMIC DNA]</scope>
    <source>
        <strain evidence="1 2">NBRC 13459</strain>
    </source>
</reference>